<dbReference type="SUPFAM" id="SSF53383">
    <property type="entry name" value="PLP-dependent transferases"/>
    <property type="match status" value="1"/>
</dbReference>
<dbReference type="RefSeq" id="WP_027226300.1">
    <property type="nucleotide sequence ID" value="NZ_UGOQ01000002.1"/>
</dbReference>
<evidence type="ECO:0000256" key="7">
    <source>
        <dbReference type="ARBA" id="ARBA00051587"/>
    </source>
</evidence>
<dbReference type="Gene3D" id="3.40.640.10">
    <property type="entry name" value="Type I PLP-dependent aspartate aminotransferase-like (Major domain)"/>
    <property type="match status" value="1"/>
</dbReference>
<dbReference type="InterPro" id="IPR000653">
    <property type="entry name" value="DegT/StrS_aminotransferase"/>
</dbReference>
<dbReference type="AlphaFoldDB" id="A0A0P0KXQ1"/>
<dbReference type="InterPro" id="IPR015421">
    <property type="entry name" value="PyrdxlP-dep_Trfase_major"/>
</dbReference>
<dbReference type="EC" id="2.6.1.102" evidence="8"/>
<evidence type="ECO:0000256" key="11">
    <source>
        <dbReference type="RuleBase" id="RU004508"/>
    </source>
</evidence>
<dbReference type="InterPro" id="IPR015424">
    <property type="entry name" value="PyrdxlP-dep_Trfase"/>
</dbReference>
<reference evidence="13" key="1">
    <citation type="journal article" date="2015" name="Antonie Van Leeuwenhoek">
        <title>Structural comparison of O-antigen gene clusters of Legionella pneumophila and its application of a serogroup-specific multiplex PCR assay.</title>
        <authorList>
            <person name="Cao B."/>
            <person name="Tian Z."/>
            <person name="Wang S."/>
            <person name="Zhu Z."/>
            <person name="Sun Y."/>
            <person name="Feng L."/>
            <person name="Wang L."/>
        </authorList>
    </citation>
    <scope>NUCLEOTIDE SEQUENCE</scope>
    <source>
        <strain evidence="13">NCTC12181</strain>
    </source>
</reference>
<dbReference type="PROSITE" id="PS51371">
    <property type="entry name" value="CBS"/>
    <property type="match status" value="2"/>
</dbReference>
<evidence type="ECO:0000256" key="6">
    <source>
        <dbReference type="ARBA" id="ARBA00037999"/>
    </source>
</evidence>
<proteinExistence type="inferred from homology"/>
<comment type="pathway">
    <text evidence="2">Bacterial outer membrane biogenesis; LPS O-antigen biosynthesis.</text>
</comment>
<keyword evidence="4" id="KW-0808">Transferase</keyword>
<accession>A0A0P0KXQ1</accession>
<evidence type="ECO:0000256" key="10">
    <source>
        <dbReference type="PROSITE-ProRule" id="PRU00703"/>
    </source>
</evidence>
<keyword evidence="5 11" id="KW-0663">Pyridoxal phosphate</keyword>
<evidence type="ECO:0000256" key="1">
    <source>
        <dbReference type="ARBA" id="ARBA00001933"/>
    </source>
</evidence>
<keyword evidence="10" id="KW-0129">CBS domain</keyword>
<evidence type="ECO:0000256" key="4">
    <source>
        <dbReference type="ARBA" id="ARBA00022679"/>
    </source>
</evidence>
<dbReference type="GO" id="GO:0000271">
    <property type="term" value="P:polysaccharide biosynthetic process"/>
    <property type="evidence" value="ECO:0007669"/>
    <property type="project" value="TreeGrafter"/>
</dbReference>
<organism evidence="13">
    <name type="scientific">Legionella pneumophila</name>
    <dbReference type="NCBI Taxonomy" id="446"/>
    <lineage>
        <taxon>Bacteria</taxon>
        <taxon>Pseudomonadati</taxon>
        <taxon>Pseudomonadota</taxon>
        <taxon>Gammaproteobacteria</taxon>
        <taxon>Legionellales</taxon>
        <taxon>Legionellaceae</taxon>
        <taxon>Legionella</taxon>
    </lineage>
</organism>
<comment type="catalytic activity">
    <reaction evidence="7">
        <text>GDP-alpha-D-perosamine + 2-oxoglutarate = GDP-4-dehydro-alpha-D-rhamnose + L-glutamate</text>
        <dbReference type="Rhea" id="RHEA:36779"/>
        <dbReference type="ChEBI" id="CHEBI:16810"/>
        <dbReference type="ChEBI" id="CHEBI:29985"/>
        <dbReference type="ChEBI" id="CHEBI:57964"/>
        <dbReference type="ChEBI" id="CHEBI:73996"/>
        <dbReference type="EC" id="2.6.1.102"/>
    </reaction>
</comment>
<evidence type="ECO:0000256" key="3">
    <source>
        <dbReference type="ARBA" id="ARBA00022576"/>
    </source>
</evidence>
<name>A0A0P0KXQ1_LEGPN</name>
<dbReference type="InterPro" id="IPR015422">
    <property type="entry name" value="PyrdxlP-dep_Trfase_small"/>
</dbReference>
<comment type="similarity">
    <text evidence="6 11">Belongs to the DegT/DnrJ/EryC1 family.</text>
</comment>
<dbReference type="PANTHER" id="PTHR30244">
    <property type="entry name" value="TRANSAMINASE"/>
    <property type="match status" value="1"/>
</dbReference>
<dbReference type="PANTHER" id="PTHR30244:SF34">
    <property type="entry name" value="DTDP-4-AMINO-4,6-DIDEOXYGALACTOSE TRANSAMINASE"/>
    <property type="match status" value="1"/>
</dbReference>
<evidence type="ECO:0000256" key="9">
    <source>
        <dbReference type="ARBA" id="ARBA00074221"/>
    </source>
</evidence>
<evidence type="ECO:0000256" key="2">
    <source>
        <dbReference type="ARBA" id="ARBA00005125"/>
    </source>
</evidence>
<dbReference type="GO" id="GO:0102933">
    <property type="term" value="F:GDP-4-dehydro-6-deoxy-D-mannose-4-aminotransferase activity"/>
    <property type="evidence" value="ECO:0007669"/>
    <property type="project" value="UniProtKB-EC"/>
</dbReference>
<keyword evidence="3" id="KW-0032">Aminotransferase</keyword>
<evidence type="ECO:0000256" key="8">
    <source>
        <dbReference type="ARBA" id="ARBA00066317"/>
    </source>
</evidence>
<comment type="cofactor">
    <cofactor evidence="1">
        <name>pyridoxal 5'-phosphate</name>
        <dbReference type="ChEBI" id="CHEBI:597326"/>
    </cofactor>
</comment>
<evidence type="ECO:0000313" key="13">
    <source>
        <dbReference type="EMBL" id="ALK48428.1"/>
    </source>
</evidence>
<dbReference type="GO" id="GO:0030170">
    <property type="term" value="F:pyridoxal phosphate binding"/>
    <property type="evidence" value="ECO:0007669"/>
    <property type="project" value="TreeGrafter"/>
</dbReference>
<feature type="domain" description="CBS" evidence="12">
    <location>
        <begin position="1"/>
        <end position="60"/>
    </location>
</feature>
<evidence type="ECO:0000259" key="12">
    <source>
        <dbReference type="PROSITE" id="PS51371"/>
    </source>
</evidence>
<evidence type="ECO:0000256" key="5">
    <source>
        <dbReference type="ARBA" id="ARBA00022898"/>
    </source>
</evidence>
<dbReference type="EMBL" id="KR350684">
    <property type="protein sequence ID" value="ALK48428.1"/>
    <property type="molecule type" value="Genomic_DNA"/>
</dbReference>
<dbReference type="InterPro" id="IPR046342">
    <property type="entry name" value="CBS_dom_sf"/>
</dbReference>
<feature type="domain" description="CBS" evidence="12">
    <location>
        <begin position="65"/>
        <end position="125"/>
    </location>
</feature>
<dbReference type="Pfam" id="PF01041">
    <property type="entry name" value="DegT_DnrJ_EryC1"/>
    <property type="match status" value="1"/>
</dbReference>
<dbReference type="Pfam" id="PF00571">
    <property type="entry name" value="CBS"/>
    <property type="match status" value="1"/>
</dbReference>
<sequence length="499" mass="56055">MITIKELYINKQESLKTALSKLDATAQGVLFLVDSDESLIRTVTDGDIRRLLLKGFTLDSTLEELSEHSSKALPASATIQDAYHLMQEYELDHIPVIDENNRPIRLIHRRELSSNILLSSPHIGEHEQQYVQEAFATNWVAPLGPNVDCFEKEVAEYINVKSAVALSSGTAAIHLALVLLDVRPGDIVFASSFTFVATVNPILYQGATPVFIDSDLDTWNMSPVALERALRESKAKNQMPKAVIIVNLYGQSANYDALCQLCNEYNVPIIEDAAESLGATYHNKYSGTFGKLGVFSFNGNKIITTSGGGMLVSDDESLIQRARFLSTQAREPVPHYEHTVVGYNYRMSNVLAGIGRGQLKVLEKRVKARRAIFDRYKQALESYSFIEMMPEINHGYSTHWLSTLVMKPTSDKIRPEEVIEQLKPFNIEARRTWKPMHRQPLFSGSKYYSHDEQFSVSDYLFDHGICLPSGSNLSSRDIDRVIHCLSDIFKSKQNVAEVV</sequence>
<protein>
    <recommendedName>
        <fullName evidence="9">GDP-perosamine synthase</fullName>
        <ecNumber evidence="8">2.6.1.102</ecNumber>
    </recommendedName>
</protein>
<dbReference type="FunFam" id="3.40.640.10:FF:000090">
    <property type="entry name" value="Pyridoxal phosphate-dependent aminotransferase"/>
    <property type="match status" value="1"/>
</dbReference>
<dbReference type="Gene3D" id="3.90.1150.10">
    <property type="entry name" value="Aspartate Aminotransferase, domain 1"/>
    <property type="match status" value="1"/>
</dbReference>
<dbReference type="SUPFAM" id="SSF54631">
    <property type="entry name" value="CBS-domain pair"/>
    <property type="match status" value="1"/>
</dbReference>
<gene>
    <name evidence="13" type="primary">yvfE</name>
</gene>
<dbReference type="CDD" id="cd00616">
    <property type="entry name" value="AHBA_syn"/>
    <property type="match status" value="1"/>
</dbReference>
<dbReference type="Gene3D" id="3.10.580.10">
    <property type="entry name" value="CBS-domain"/>
    <property type="match status" value="1"/>
</dbReference>
<dbReference type="InterPro" id="IPR000644">
    <property type="entry name" value="CBS_dom"/>
</dbReference>